<organism evidence="7 8">
    <name type="scientific">Geodermatophilus amargosae</name>
    <dbReference type="NCBI Taxonomy" id="1296565"/>
    <lineage>
        <taxon>Bacteria</taxon>
        <taxon>Bacillati</taxon>
        <taxon>Actinomycetota</taxon>
        <taxon>Actinomycetes</taxon>
        <taxon>Geodermatophilales</taxon>
        <taxon>Geodermatophilaceae</taxon>
        <taxon>Geodermatophilus</taxon>
    </lineage>
</organism>
<evidence type="ECO:0000313" key="8">
    <source>
        <dbReference type="Proteomes" id="UP000199546"/>
    </source>
</evidence>
<accession>A0A1I6ZZX9</accession>
<evidence type="ECO:0000256" key="3">
    <source>
        <dbReference type="ARBA" id="ARBA00023125"/>
    </source>
</evidence>
<sequence>MATESATGGSPARTMDLLWRTGGDVERRPGPRAGLDVDRIVAAAVDLADREGLPAVTMRRLAGELGVGAMTLYTHVPGKGELVDLMHDAVLGEVYPEPPAGEWRDRLTSVARANWDLYVRHPWAASVGAGRPILGPNLMRKYELELTAVDGLGLSEVEMELVLTLVGGFVRGTVGGLHEKAAAERDSGLTEDEWWAATEPHVDKVFDPERFPTAARVGPVAGPELGGYSPERSFEFGLARLLDGIAVLVER</sequence>
<keyword evidence="3 5" id="KW-0238">DNA-binding</keyword>
<evidence type="ECO:0000256" key="2">
    <source>
        <dbReference type="ARBA" id="ARBA00023015"/>
    </source>
</evidence>
<dbReference type="InterPro" id="IPR003012">
    <property type="entry name" value="Tet_transcr_reg_TetR"/>
</dbReference>
<dbReference type="OrthoDB" id="2570341at2"/>
<keyword evidence="8" id="KW-1185">Reference proteome</keyword>
<dbReference type="InterPro" id="IPR004111">
    <property type="entry name" value="Repressor_TetR_C"/>
</dbReference>
<evidence type="ECO:0000256" key="4">
    <source>
        <dbReference type="ARBA" id="ARBA00023163"/>
    </source>
</evidence>
<dbReference type="PANTHER" id="PTHR30055">
    <property type="entry name" value="HTH-TYPE TRANSCRIPTIONAL REGULATOR RUTR"/>
    <property type="match status" value="1"/>
</dbReference>
<keyword evidence="2" id="KW-0805">Transcription regulation</keyword>
<dbReference type="RefSeq" id="WP_093579599.1">
    <property type="nucleotide sequence ID" value="NZ_FPBA01000007.1"/>
</dbReference>
<protein>
    <submittedName>
        <fullName evidence="7">Transcriptional regulator, TetR family</fullName>
    </submittedName>
</protein>
<feature type="domain" description="HTH tetR-type" evidence="6">
    <location>
        <begin position="34"/>
        <end position="94"/>
    </location>
</feature>
<dbReference type="PANTHER" id="PTHR30055:SF151">
    <property type="entry name" value="TRANSCRIPTIONAL REGULATORY PROTEIN"/>
    <property type="match status" value="1"/>
</dbReference>
<dbReference type="GO" id="GO:0003700">
    <property type="term" value="F:DNA-binding transcription factor activity"/>
    <property type="evidence" value="ECO:0007669"/>
    <property type="project" value="TreeGrafter"/>
</dbReference>
<evidence type="ECO:0000313" key="7">
    <source>
        <dbReference type="EMBL" id="SFT68204.1"/>
    </source>
</evidence>
<evidence type="ECO:0000259" key="6">
    <source>
        <dbReference type="PROSITE" id="PS50977"/>
    </source>
</evidence>
<dbReference type="Pfam" id="PF02909">
    <property type="entry name" value="TetR_C_1"/>
    <property type="match status" value="1"/>
</dbReference>
<dbReference type="InterPro" id="IPR036271">
    <property type="entry name" value="Tet_transcr_reg_TetR-rel_C_sf"/>
</dbReference>
<dbReference type="InterPro" id="IPR009057">
    <property type="entry name" value="Homeodomain-like_sf"/>
</dbReference>
<dbReference type="AlphaFoldDB" id="A0A1I6ZZX9"/>
<dbReference type="GO" id="GO:0045892">
    <property type="term" value="P:negative regulation of DNA-templated transcription"/>
    <property type="evidence" value="ECO:0007669"/>
    <property type="project" value="InterPro"/>
</dbReference>
<dbReference type="PRINTS" id="PR00400">
    <property type="entry name" value="TETREPRESSOR"/>
</dbReference>
<dbReference type="InterPro" id="IPR001647">
    <property type="entry name" value="HTH_TetR"/>
</dbReference>
<proteinExistence type="predicted"/>
<evidence type="ECO:0000256" key="1">
    <source>
        <dbReference type="ARBA" id="ARBA00022491"/>
    </source>
</evidence>
<dbReference type="Gene3D" id="1.10.10.60">
    <property type="entry name" value="Homeodomain-like"/>
    <property type="match status" value="1"/>
</dbReference>
<dbReference type="InterPro" id="IPR050109">
    <property type="entry name" value="HTH-type_TetR-like_transc_reg"/>
</dbReference>
<dbReference type="STRING" id="1296565.SAMN05660657_02363"/>
<dbReference type="Pfam" id="PF00440">
    <property type="entry name" value="TetR_N"/>
    <property type="match status" value="1"/>
</dbReference>
<evidence type="ECO:0000256" key="5">
    <source>
        <dbReference type="PROSITE-ProRule" id="PRU00335"/>
    </source>
</evidence>
<dbReference type="PROSITE" id="PS50977">
    <property type="entry name" value="HTH_TETR_2"/>
    <property type="match status" value="1"/>
</dbReference>
<gene>
    <name evidence="7" type="ORF">SAMN05660657_02363</name>
</gene>
<keyword evidence="1" id="KW-0678">Repressor</keyword>
<reference evidence="8" key="1">
    <citation type="submission" date="2016-10" db="EMBL/GenBank/DDBJ databases">
        <authorList>
            <person name="Varghese N."/>
            <person name="Submissions S."/>
        </authorList>
    </citation>
    <scope>NUCLEOTIDE SEQUENCE [LARGE SCALE GENOMIC DNA]</scope>
    <source>
        <strain evidence="8">DSM 46136</strain>
    </source>
</reference>
<feature type="DNA-binding region" description="H-T-H motif" evidence="5">
    <location>
        <begin position="57"/>
        <end position="76"/>
    </location>
</feature>
<name>A0A1I6ZZX9_9ACTN</name>
<dbReference type="Proteomes" id="UP000199546">
    <property type="component" value="Unassembled WGS sequence"/>
</dbReference>
<dbReference type="GO" id="GO:0000976">
    <property type="term" value="F:transcription cis-regulatory region binding"/>
    <property type="evidence" value="ECO:0007669"/>
    <property type="project" value="TreeGrafter"/>
</dbReference>
<dbReference type="Gene3D" id="1.10.357.10">
    <property type="entry name" value="Tetracycline Repressor, domain 2"/>
    <property type="match status" value="1"/>
</dbReference>
<dbReference type="SUPFAM" id="SSF46689">
    <property type="entry name" value="Homeodomain-like"/>
    <property type="match status" value="1"/>
</dbReference>
<keyword evidence="4" id="KW-0804">Transcription</keyword>
<dbReference type="EMBL" id="FPBA01000007">
    <property type="protein sequence ID" value="SFT68204.1"/>
    <property type="molecule type" value="Genomic_DNA"/>
</dbReference>
<dbReference type="SUPFAM" id="SSF48498">
    <property type="entry name" value="Tetracyclin repressor-like, C-terminal domain"/>
    <property type="match status" value="1"/>
</dbReference>
<dbReference type="GO" id="GO:0046677">
    <property type="term" value="P:response to antibiotic"/>
    <property type="evidence" value="ECO:0007669"/>
    <property type="project" value="InterPro"/>
</dbReference>